<dbReference type="Gene3D" id="3.30.1360.120">
    <property type="entry name" value="Probable tRNA modification gtpase trme, domain 1"/>
    <property type="match status" value="1"/>
</dbReference>
<dbReference type="GO" id="GO:0005737">
    <property type="term" value="C:cytoplasm"/>
    <property type="evidence" value="ECO:0007669"/>
    <property type="project" value="TreeGrafter"/>
</dbReference>
<reference evidence="6" key="2">
    <citation type="journal article" date="2014" name="ISME J.">
        <title>Microbial stratification in low pH oxic and suboxic macroscopic growths along an acid mine drainage.</title>
        <authorList>
            <person name="Mendez-Garcia C."/>
            <person name="Mesa V."/>
            <person name="Sprenger R.R."/>
            <person name="Richter M."/>
            <person name="Diez M.S."/>
            <person name="Solano J."/>
            <person name="Bargiela R."/>
            <person name="Golyshina O.V."/>
            <person name="Manteca A."/>
            <person name="Ramos J.L."/>
            <person name="Gallego J.R."/>
            <person name="Llorente I."/>
            <person name="Martins Dos Santos V.A."/>
            <person name="Jensen O.N."/>
            <person name="Pelaez A.I."/>
            <person name="Sanchez J."/>
            <person name="Ferrer M."/>
        </authorList>
    </citation>
    <scope>NUCLEOTIDE SEQUENCE</scope>
</reference>
<dbReference type="Pfam" id="PF01926">
    <property type="entry name" value="MMR_HSR1"/>
    <property type="match status" value="1"/>
</dbReference>
<reference evidence="6" key="1">
    <citation type="submission" date="2013-08" db="EMBL/GenBank/DDBJ databases">
        <authorList>
            <person name="Mendez C."/>
            <person name="Richter M."/>
            <person name="Ferrer M."/>
            <person name="Sanchez J."/>
        </authorList>
    </citation>
    <scope>NUCLEOTIDE SEQUENCE</scope>
</reference>
<feature type="domain" description="TrmE-type G" evidence="5">
    <location>
        <begin position="179"/>
        <end position="333"/>
    </location>
</feature>
<accession>T1BU24</accession>
<proteinExistence type="inferred from homology"/>
<dbReference type="Pfam" id="PF10396">
    <property type="entry name" value="TrmE_N"/>
    <property type="match status" value="1"/>
</dbReference>
<dbReference type="GO" id="GO:0005525">
    <property type="term" value="F:GTP binding"/>
    <property type="evidence" value="ECO:0007669"/>
    <property type="project" value="UniProtKB-KW"/>
</dbReference>
<dbReference type="InterPro" id="IPR031168">
    <property type="entry name" value="G_TrmE"/>
</dbReference>
<dbReference type="InterPro" id="IPR027266">
    <property type="entry name" value="TrmE/GcvT-like"/>
</dbReference>
<dbReference type="GO" id="GO:0003924">
    <property type="term" value="F:GTPase activity"/>
    <property type="evidence" value="ECO:0007669"/>
    <property type="project" value="InterPro"/>
</dbReference>
<name>T1BU24_9ZZZZ</name>
<gene>
    <name evidence="6" type="ORF">B1B_01663</name>
</gene>
<dbReference type="PANTHER" id="PTHR42714">
    <property type="entry name" value="TRNA MODIFICATION GTPASE GTPBP3"/>
    <property type="match status" value="1"/>
</dbReference>
<evidence type="ECO:0000259" key="5">
    <source>
        <dbReference type="PROSITE" id="PS51709"/>
    </source>
</evidence>
<dbReference type="InterPro" id="IPR004520">
    <property type="entry name" value="GTPase_MnmE"/>
</dbReference>
<dbReference type="NCBIfam" id="TIGR00231">
    <property type="entry name" value="small_GTP"/>
    <property type="match status" value="1"/>
</dbReference>
<comment type="similarity">
    <text evidence="1">Belongs to the TRAFAC class TrmE-Era-EngA-EngB-Septin-like GTPase superfamily. TrmE GTPase family.</text>
</comment>
<dbReference type="CDD" id="cd14858">
    <property type="entry name" value="TrmE_N"/>
    <property type="match status" value="1"/>
</dbReference>
<dbReference type="InterPro" id="IPR018948">
    <property type="entry name" value="GTP-bd_TrmE_N"/>
</dbReference>
<dbReference type="InterPro" id="IPR027417">
    <property type="entry name" value="P-loop_NTPase"/>
</dbReference>
<keyword evidence="6" id="KW-0378">Hydrolase</keyword>
<evidence type="ECO:0000256" key="1">
    <source>
        <dbReference type="ARBA" id="ARBA00011043"/>
    </source>
</evidence>
<protein>
    <submittedName>
        <fullName evidence="6">tRNA modification GTPase TrmE</fullName>
        <ecNumber evidence="6">3.6.-.-</ecNumber>
    </submittedName>
</protein>
<dbReference type="HAMAP" id="MF_00379">
    <property type="entry name" value="GTPase_MnmE"/>
    <property type="match status" value="1"/>
</dbReference>
<dbReference type="NCBIfam" id="TIGR00450">
    <property type="entry name" value="mnmE_trmE_thdF"/>
    <property type="match status" value="1"/>
</dbReference>
<dbReference type="InterPro" id="IPR027368">
    <property type="entry name" value="MnmE_dom2"/>
</dbReference>
<evidence type="ECO:0000256" key="3">
    <source>
        <dbReference type="ARBA" id="ARBA00022741"/>
    </source>
</evidence>
<dbReference type="AlphaFoldDB" id="T1BU24"/>
<dbReference type="InterPro" id="IPR006073">
    <property type="entry name" value="GTP-bd"/>
</dbReference>
<dbReference type="PANTHER" id="PTHR42714:SF2">
    <property type="entry name" value="TRNA MODIFICATION GTPASE GTPBP3, MITOCHONDRIAL"/>
    <property type="match status" value="1"/>
</dbReference>
<keyword evidence="3" id="KW-0547">Nucleotide-binding</keyword>
<keyword evidence="2" id="KW-0819">tRNA processing</keyword>
<dbReference type="InterPro" id="IPR005225">
    <property type="entry name" value="Small_GTP-bd"/>
</dbReference>
<dbReference type="CDD" id="cd04164">
    <property type="entry name" value="trmE"/>
    <property type="match status" value="1"/>
</dbReference>
<dbReference type="EMBL" id="AUZY01001054">
    <property type="protein sequence ID" value="EQD76441.1"/>
    <property type="molecule type" value="Genomic_DNA"/>
</dbReference>
<dbReference type="GO" id="GO:0030488">
    <property type="term" value="P:tRNA methylation"/>
    <property type="evidence" value="ECO:0007669"/>
    <property type="project" value="TreeGrafter"/>
</dbReference>
<dbReference type="GO" id="GO:0002098">
    <property type="term" value="P:tRNA wobble uridine modification"/>
    <property type="evidence" value="ECO:0007669"/>
    <property type="project" value="TreeGrafter"/>
</dbReference>
<dbReference type="PROSITE" id="PS51709">
    <property type="entry name" value="G_TRME"/>
    <property type="match status" value="1"/>
</dbReference>
<comment type="caution">
    <text evidence="6">The sequence shown here is derived from an EMBL/GenBank/DDBJ whole genome shotgun (WGS) entry which is preliminary data.</text>
</comment>
<dbReference type="Pfam" id="PF12631">
    <property type="entry name" value="MnmE_helical"/>
    <property type="match status" value="1"/>
</dbReference>
<organism evidence="6">
    <name type="scientific">mine drainage metagenome</name>
    <dbReference type="NCBI Taxonomy" id="410659"/>
    <lineage>
        <taxon>unclassified sequences</taxon>
        <taxon>metagenomes</taxon>
        <taxon>ecological metagenomes</taxon>
    </lineage>
</organism>
<dbReference type="InterPro" id="IPR025867">
    <property type="entry name" value="MnmE_helical"/>
</dbReference>
<dbReference type="EC" id="3.6.-.-" evidence="6"/>
<keyword evidence="4" id="KW-0342">GTP-binding</keyword>
<evidence type="ECO:0000256" key="4">
    <source>
        <dbReference type="ARBA" id="ARBA00023134"/>
    </source>
</evidence>
<evidence type="ECO:0000256" key="2">
    <source>
        <dbReference type="ARBA" id="ARBA00022694"/>
    </source>
</evidence>
<dbReference type="Gene3D" id="3.40.50.300">
    <property type="entry name" value="P-loop containing nucleotide triphosphate hydrolases"/>
    <property type="match status" value="1"/>
</dbReference>
<evidence type="ECO:0000313" key="6">
    <source>
        <dbReference type="EMBL" id="EQD76441.1"/>
    </source>
</evidence>
<dbReference type="SUPFAM" id="SSF52540">
    <property type="entry name" value="P-loop containing nucleoside triphosphate hydrolases"/>
    <property type="match status" value="1"/>
</dbReference>
<sequence length="411" mass="44921">MGTLPVERKASLRSFRDPEGTLIDSGVVIRYRAPHSFTGEDLVEFQGHGSPVAIEHLLETLKRLGARQARPGEFSERAFLNGRMDLAQAEAIADLISAESRAAASAALRALTGRFSEAVRELQAGLETLEVEVEATIDFALEEVSASDVKDHTDRLLVLHHQVVALLAQGRAGFALRRGCVAALTGPVNAGKSTLFNRFLGEPRAIVTPVPGTTRDWLEAEWVLDGLRVHVIDTAGLRESDDPIEQEGIRRTQSVLQRAHLILYVIDDRLGWQESDAIRFAGLPEGKVAWKIYNQIDRTGRRPGKVGADIYAISAETEAGLPELKEAISAFGQPQSTVAGDIVLARQRHLDALERCREALELALRAEHGGEALELVAEELRRARRALGEILGQWSTEDLLGAIFATFCIGK</sequence>
<dbReference type="Gene3D" id="1.20.120.430">
    <property type="entry name" value="tRNA modification GTPase MnmE domain 2"/>
    <property type="match status" value="1"/>
</dbReference>